<name>D5H708_SALRM</name>
<proteinExistence type="predicted"/>
<dbReference type="KEGG" id="srm:SRM_00892"/>
<dbReference type="EMBL" id="FP565814">
    <property type="protein sequence ID" value="CBH23813.1"/>
    <property type="molecule type" value="Genomic_DNA"/>
</dbReference>
<dbReference type="AlphaFoldDB" id="D5H708"/>
<evidence type="ECO:0000313" key="1">
    <source>
        <dbReference type="EMBL" id="CBH23813.1"/>
    </source>
</evidence>
<sequence length="76" mass="7989">MDGLFLWSNGVGTTKCAPRSADTKGAGTTKIDFIYFNTRVIGHDAGVLNSVFRASGGERRTAPVPAVDVKNSETGT</sequence>
<dbReference type="Proteomes" id="UP000000933">
    <property type="component" value="Chromosome"/>
</dbReference>
<gene>
    <name evidence="1" type="ordered locus">SRM_00892</name>
</gene>
<protein>
    <submittedName>
        <fullName evidence="1">Uncharacterized protein</fullName>
    </submittedName>
</protein>
<organism evidence="1 2">
    <name type="scientific">Salinibacter ruber (strain M8)</name>
    <dbReference type="NCBI Taxonomy" id="761659"/>
    <lineage>
        <taxon>Bacteria</taxon>
        <taxon>Pseudomonadati</taxon>
        <taxon>Rhodothermota</taxon>
        <taxon>Rhodothermia</taxon>
        <taxon>Rhodothermales</taxon>
        <taxon>Salinibacteraceae</taxon>
        <taxon>Salinibacter</taxon>
    </lineage>
</organism>
<reference evidence="2" key="2">
    <citation type="submission" date="2010-04" db="EMBL/GenBank/DDBJ databases">
        <title>Genome sequence of Salinibacter ruber M8.</title>
        <authorList>
            <consortium name="Genoscope"/>
        </authorList>
    </citation>
    <scope>NUCLEOTIDE SEQUENCE [LARGE SCALE GENOMIC DNA]</scope>
    <source>
        <strain evidence="2">M8</strain>
    </source>
</reference>
<accession>D5H708</accession>
<dbReference type="HOGENOM" id="CLU_2652358_0_0_10"/>
<evidence type="ECO:0000313" key="2">
    <source>
        <dbReference type="Proteomes" id="UP000000933"/>
    </source>
</evidence>
<reference evidence="1 2" key="1">
    <citation type="journal article" date="2010" name="ISME J.">
        <title>Fine-scale evolution: genomic, phenotypic and ecological differentiation in two coexisting Salinibacter ruber strains.</title>
        <authorList>
            <person name="Pena A."/>
            <person name="Teeling H."/>
            <person name="Huerta-Cepas J."/>
            <person name="Santos F."/>
            <person name="Yarza P."/>
            <person name="Brito-Echeverria J."/>
            <person name="Lucio M."/>
            <person name="Schmitt-Kopplin P."/>
            <person name="Meseguer I."/>
            <person name="Schenowitz C."/>
            <person name="Dossat C."/>
            <person name="Barbe V."/>
            <person name="Dopazo J."/>
            <person name="Rossello-Mora R."/>
            <person name="Schuler M."/>
            <person name="Glockner F.O."/>
            <person name="Amann R."/>
            <person name="Gabaldon T."/>
            <person name="Anton J."/>
        </authorList>
    </citation>
    <scope>NUCLEOTIDE SEQUENCE [LARGE SCALE GENOMIC DNA]</scope>
    <source>
        <strain evidence="1 2">M8</strain>
    </source>
</reference>